<reference evidence="2 3" key="1">
    <citation type="submission" date="2020-02" db="EMBL/GenBank/DDBJ databases">
        <authorList>
            <person name="Ferguson B K."/>
        </authorList>
    </citation>
    <scope>NUCLEOTIDE SEQUENCE [LARGE SCALE GENOMIC DNA]</scope>
</reference>
<keyword evidence="3" id="KW-1185">Reference proteome</keyword>
<accession>A0A6H5H527</accession>
<proteinExistence type="predicted"/>
<dbReference type="Proteomes" id="UP000479000">
    <property type="component" value="Unassembled WGS sequence"/>
</dbReference>
<sequence length="72" mass="7935">MTQAMPRQDHPTSTMTRSIQRLPTHNDSHNVIARPQIGSQELRGNFGRVLIREGAEPKGQRGGNVDAERGSS</sequence>
<evidence type="ECO:0000313" key="3">
    <source>
        <dbReference type="Proteomes" id="UP000479000"/>
    </source>
</evidence>
<evidence type="ECO:0000256" key="1">
    <source>
        <dbReference type="SAM" id="MobiDB-lite"/>
    </source>
</evidence>
<name>A0A6H5H527_9HEMI</name>
<dbReference type="EMBL" id="CADCXU010023898">
    <property type="protein sequence ID" value="CAB0011217.1"/>
    <property type="molecule type" value="Genomic_DNA"/>
</dbReference>
<dbReference type="AlphaFoldDB" id="A0A6H5H527"/>
<protein>
    <submittedName>
        <fullName evidence="2">Uncharacterized protein</fullName>
    </submittedName>
</protein>
<feature type="compositionally biased region" description="Polar residues" evidence="1">
    <location>
        <begin position="1"/>
        <end position="25"/>
    </location>
</feature>
<feature type="region of interest" description="Disordered" evidence="1">
    <location>
        <begin position="52"/>
        <end position="72"/>
    </location>
</feature>
<feature type="region of interest" description="Disordered" evidence="1">
    <location>
        <begin position="1"/>
        <end position="39"/>
    </location>
</feature>
<feature type="non-terminal residue" evidence="2">
    <location>
        <position position="72"/>
    </location>
</feature>
<gene>
    <name evidence="2" type="ORF">NTEN_LOCUS16210</name>
</gene>
<organism evidence="2 3">
    <name type="scientific">Nesidiocoris tenuis</name>
    <dbReference type="NCBI Taxonomy" id="355587"/>
    <lineage>
        <taxon>Eukaryota</taxon>
        <taxon>Metazoa</taxon>
        <taxon>Ecdysozoa</taxon>
        <taxon>Arthropoda</taxon>
        <taxon>Hexapoda</taxon>
        <taxon>Insecta</taxon>
        <taxon>Pterygota</taxon>
        <taxon>Neoptera</taxon>
        <taxon>Paraneoptera</taxon>
        <taxon>Hemiptera</taxon>
        <taxon>Heteroptera</taxon>
        <taxon>Panheteroptera</taxon>
        <taxon>Cimicomorpha</taxon>
        <taxon>Miridae</taxon>
        <taxon>Dicyphina</taxon>
        <taxon>Nesidiocoris</taxon>
    </lineage>
</organism>
<evidence type="ECO:0000313" key="2">
    <source>
        <dbReference type="EMBL" id="CAB0011217.1"/>
    </source>
</evidence>